<dbReference type="EMBL" id="JBDXMX010000003">
    <property type="protein sequence ID" value="MEO9247484.1"/>
    <property type="molecule type" value="Genomic_DNA"/>
</dbReference>
<gene>
    <name evidence="3" type="ORF">ABDK96_07315</name>
</gene>
<keyword evidence="3" id="KW-0378">Hydrolase</keyword>
<evidence type="ECO:0000259" key="2">
    <source>
        <dbReference type="Pfam" id="PF06259"/>
    </source>
</evidence>
<feature type="compositionally biased region" description="Basic and acidic residues" evidence="1">
    <location>
        <begin position="96"/>
        <end position="106"/>
    </location>
</feature>
<dbReference type="Pfam" id="PF06259">
    <property type="entry name" value="Abhydrolase_8"/>
    <property type="match status" value="1"/>
</dbReference>
<feature type="compositionally biased region" description="Low complexity" evidence="1">
    <location>
        <begin position="107"/>
        <end position="118"/>
    </location>
</feature>
<feature type="region of interest" description="Disordered" evidence="1">
    <location>
        <begin position="92"/>
        <end position="123"/>
    </location>
</feature>
<comment type="caution">
    <text evidence="3">The sequence shown here is derived from an EMBL/GenBank/DDBJ whole genome shotgun (WGS) entry which is preliminary data.</text>
</comment>
<keyword evidence="4" id="KW-1185">Reference proteome</keyword>
<dbReference type="InterPro" id="IPR010427">
    <property type="entry name" value="DUF1023"/>
</dbReference>
<sequence>MTLPALKTYPAVEVDWDALSDAAADLRTESKNTRESMEDATSSWRGFRTCYRHDGTQDVVWTGLDTLAPHAEDWASALSSAKDAVDDFVTTGRPLQSERESLDRAEPALSSRRSAALSSEDEAEVEEVRSDIVAFNERATALQTDWDNAQETFEAAIGAIALGTTDGLPTVTAARDADTDVLDWAGMTSELDERFGEIDPKSIWRDLRGLSEDELRDWLEANPEAARALPENDFPGDPVPGSAEDIMAEAMADGAQLSEEGVAGIRDAWLGLEDHERERLMLLFPGVIGNLNGIPLATRGQTNHVTVAGLREQTAERLAEHRDNRPQHAPGNAYERRQWEDEEKRLETVLDGLGQAWAAYGEPHFPRDKTETPGYSTVFVSTDGLGQIATMRGEPSADTQRAVTFVPGTNTTIASVDHYNDALNAMDGDDADGTVSIYWQGTPLPQDLVRDNATPHYNEEGAPLLAAFDHAADLEMASDRHRDVPTTYVGHSAGGSLLGTAEREGLDSTNIVYVAPAGNGHEVSSPEDTENEYAYRYLIQTNDDPISWAQALGGGAQSGSFWEGSNPVQQMGAVRLESGLQDDGSIMEGHTDYFERGSTSARNIEGVVYGEDVSPYLEPEIHTYPGSSQPVITYPLEQDLEHYRQHGIPQVPVGSLHDAD</sequence>
<dbReference type="RefSeq" id="WP_347920127.1">
    <property type="nucleotide sequence ID" value="NZ_JBDXMX010000003.1"/>
</dbReference>
<evidence type="ECO:0000313" key="3">
    <source>
        <dbReference type="EMBL" id="MEO9247484.1"/>
    </source>
</evidence>
<dbReference type="GO" id="GO:0016787">
    <property type="term" value="F:hydrolase activity"/>
    <property type="evidence" value="ECO:0007669"/>
    <property type="project" value="UniProtKB-KW"/>
</dbReference>
<reference evidence="3 4" key="1">
    <citation type="submission" date="2024-05" db="EMBL/GenBank/DDBJ databases">
        <authorList>
            <person name="Yi C."/>
        </authorList>
    </citation>
    <scope>NUCLEOTIDE SEQUENCE [LARGE SCALE GENOMIC DNA]</scope>
    <source>
        <strain evidence="3 4">XS13</strain>
    </source>
</reference>
<evidence type="ECO:0000256" key="1">
    <source>
        <dbReference type="SAM" id="MobiDB-lite"/>
    </source>
</evidence>
<accession>A0ABV0IH40</accession>
<evidence type="ECO:0000313" key="4">
    <source>
        <dbReference type="Proteomes" id="UP001484097"/>
    </source>
</evidence>
<proteinExistence type="predicted"/>
<dbReference type="Proteomes" id="UP001484097">
    <property type="component" value="Unassembled WGS sequence"/>
</dbReference>
<feature type="domain" description="DUF1023" evidence="2">
    <location>
        <begin position="429"/>
        <end position="547"/>
    </location>
</feature>
<protein>
    <submittedName>
        <fullName evidence="3">Alpha/beta hydrolase</fullName>
    </submittedName>
</protein>
<name>A0ABV0IH40_9MICC</name>
<organism evidence="3 4">
    <name type="scientific">Citricoccus nitrophenolicus</name>
    <dbReference type="NCBI Taxonomy" id="863575"/>
    <lineage>
        <taxon>Bacteria</taxon>
        <taxon>Bacillati</taxon>
        <taxon>Actinomycetota</taxon>
        <taxon>Actinomycetes</taxon>
        <taxon>Micrococcales</taxon>
        <taxon>Micrococcaceae</taxon>
        <taxon>Citricoccus</taxon>
    </lineage>
</organism>